<dbReference type="InterPro" id="IPR028082">
    <property type="entry name" value="Peripla_BP_I"/>
</dbReference>
<dbReference type="CDD" id="cd06327">
    <property type="entry name" value="PBP1_SBP-like"/>
    <property type="match status" value="1"/>
</dbReference>
<dbReference type="InterPro" id="IPR051010">
    <property type="entry name" value="BCAA_transport"/>
</dbReference>
<feature type="chain" id="PRO_5038070291" evidence="3">
    <location>
        <begin position="29"/>
        <end position="405"/>
    </location>
</feature>
<reference evidence="5" key="2">
    <citation type="submission" date="2020-09" db="EMBL/GenBank/DDBJ databases">
        <authorList>
            <person name="Sun Q."/>
            <person name="Kim S."/>
        </authorList>
    </citation>
    <scope>NUCLEOTIDE SEQUENCE</scope>
    <source>
        <strain evidence="5">KCTC 23732</strain>
    </source>
</reference>
<keyword evidence="2 3" id="KW-0732">Signal</keyword>
<dbReference type="PANTHER" id="PTHR30483:SF6">
    <property type="entry name" value="PERIPLASMIC BINDING PROTEIN OF ABC TRANSPORTER FOR NATURAL AMINO ACIDS"/>
    <property type="match status" value="1"/>
</dbReference>
<proteinExistence type="inferred from homology"/>
<evidence type="ECO:0000313" key="5">
    <source>
        <dbReference type="EMBL" id="GGW84128.1"/>
    </source>
</evidence>
<sequence length="405" mass="43537">MRLKKTAKLKKTALTTAIALSSLGLAQAQEISDDIIKIGFITDMSGVYSDLDGPAGGEAIKMAIEAAGGEINGKKIELVTADHQNKADVASAKVREWIDQGKVDMIIGGTNSATALASAAVAAEKKKPYISIGAGSTALTTTHCTPFTIHYAYNTKALANVTGSAVYNQGGKDWFFITADYAFGHSLEQDTINVVKAAGGTIKGTVRVPLSTTDFSSYMLQAQTSGAQILGLANAGGDFINSIKAASEFGVTPGMKPAGLLVFINDVHALGLKATQGLYLTAPWYWNQDDESRAWSAKFEERIKRKPSFVQAADYTAAETYLKAVKETGTDDGEAIMKWFKSNTINNFFAKDAMVRKDGLMIHDMYLMQVKTPEESKGPWDYYNVVEKIPGEKAFGPESESTCKL</sequence>
<dbReference type="EMBL" id="BMYS01000007">
    <property type="protein sequence ID" value="GGW84128.1"/>
    <property type="molecule type" value="Genomic_DNA"/>
</dbReference>
<organism evidence="5 6">
    <name type="scientific">Advenella faeciporci</name>
    <dbReference type="NCBI Taxonomy" id="797535"/>
    <lineage>
        <taxon>Bacteria</taxon>
        <taxon>Pseudomonadati</taxon>
        <taxon>Pseudomonadota</taxon>
        <taxon>Betaproteobacteria</taxon>
        <taxon>Burkholderiales</taxon>
        <taxon>Alcaligenaceae</taxon>
    </lineage>
</organism>
<evidence type="ECO:0000313" key="6">
    <source>
        <dbReference type="Proteomes" id="UP000608345"/>
    </source>
</evidence>
<dbReference type="Pfam" id="PF13458">
    <property type="entry name" value="Peripla_BP_6"/>
    <property type="match status" value="1"/>
</dbReference>
<evidence type="ECO:0000259" key="4">
    <source>
        <dbReference type="Pfam" id="PF13458"/>
    </source>
</evidence>
<keyword evidence="6" id="KW-1185">Reference proteome</keyword>
<evidence type="ECO:0000256" key="2">
    <source>
        <dbReference type="ARBA" id="ARBA00022729"/>
    </source>
</evidence>
<name>A0A918JLQ6_9BURK</name>
<comment type="similarity">
    <text evidence="1">Belongs to the leucine-binding protein family.</text>
</comment>
<dbReference type="InterPro" id="IPR028081">
    <property type="entry name" value="Leu-bd"/>
</dbReference>
<reference evidence="5" key="1">
    <citation type="journal article" date="2014" name="Int. J. Syst. Evol. Microbiol.">
        <title>Complete genome sequence of Corynebacterium casei LMG S-19264T (=DSM 44701T), isolated from a smear-ripened cheese.</title>
        <authorList>
            <consortium name="US DOE Joint Genome Institute (JGI-PGF)"/>
            <person name="Walter F."/>
            <person name="Albersmeier A."/>
            <person name="Kalinowski J."/>
            <person name="Ruckert C."/>
        </authorList>
    </citation>
    <scope>NUCLEOTIDE SEQUENCE</scope>
    <source>
        <strain evidence="5">KCTC 23732</strain>
    </source>
</reference>
<feature type="domain" description="Leucine-binding protein" evidence="4">
    <location>
        <begin position="36"/>
        <end position="371"/>
    </location>
</feature>
<dbReference type="PANTHER" id="PTHR30483">
    <property type="entry name" value="LEUCINE-SPECIFIC-BINDING PROTEIN"/>
    <property type="match status" value="1"/>
</dbReference>
<dbReference type="SUPFAM" id="SSF53822">
    <property type="entry name" value="Periplasmic binding protein-like I"/>
    <property type="match status" value="1"/>
</dbReference>
<feature type="signal peptide" evidence="3">
    <location>
        <begin position="1"/>
        <end position="28"/>
    </location>
</feature>
<gene>
    <name evidence="5" type="ORF">GCM10011450_12630</name>
</gene>
<dbReference type="RefSeq" id="WP_373297782.1">
    <property type="nucleotide sequence ID" value="NZ_BAABFY010000053.1"/>
</dbReference>
<comment type="caution">
    <text evidence="5">The sequence shown here is derived from an EMBL/GenBank/DDBJ whole genome shotgun (WGS) entry which is preliminary data.</text>
</comment>
<dbReference type="Gene3D" id="3.40.50.2300">
    <property type="match status" value="2"/>
</dbReference>
<dbReference type="Proteomes" id="UP000608345">
    <property type="component" value="Unassembled WGS sequence"/>
</dbReference>
<accession>A0A918JLQ6</accession>
<evidence type="ECO:0000256" key="1">
    <source>
        <dbReference type="ARBA" id="ARBA00010062"/>
    </source>
</evidence>
<evidence type="ECO:0000256" key="3">
    <source>
        <dbReference type="SAM" id="SignalP"/>
    </source>
</evidence>
<dbReference type="AlphaFoldDB" id="A0A918JLQ6"/>
<protein>
    <submittedName>
        <fullName evidence="5">ABC transporter permease</fullName>
    </submittedName>
</protein>